<dbReference type="Proteomes" id="UP000699462">
    <property type="component" value="Unassembled WGS sequence"/>
</dbReference>
<evidence type="ECO:0000313" key="2">
    <source>
        <dbReference type="Proteomes" id="UP000699462"/>
    </source>
</evidence>
<protein>
    <submittedName>
        <fullName evidence="1">Uncharacterized protein</fullName>
    </submittedName>
</protein>
<evidence type="ECO:0000313" key="1">
    <source>
        <dbReference type="EMBL" id="KAF8571594.1"/>
    </source>
</evidence>
<reference evidence="1 2" key="1">
    <citation type="submission" date="2019-07" db="EMBL/GenBank/DDBJ databases">
        <title>Annotation for the trematode Paragonimus westermani.</title>
        <authorList>
            <person name="Choi Y.-J."/>
        </authorList>
    </citation>
    <scope>NUCLEOTIDE SEQUENCE [LARGE SCALE GENOMIC DNA]</scope>
    <source>
        <strain evidence="1">180907_Pwestermani</strain>
    </source>
</reference>
<organism evidence="1 2">
    <name type="scientific">Paragonimus westermani</name>
    <dbReference type="NCBI Taxonomy" id="34504"/>
    <lineage>
        <taxon>Eukaryota</taxon>
        <taxon>Metazoa</taxon>
        <taxon>Spiralia</taxon>
        <taxon>Lophotrochozoa</taxon>
        <taxon>Platyhelminthes</taxon>
        <taxon>Trematoda</taxon>
        <taxon>Digenea</taxon>
        <taxon>Plagiorchiida</taxon>
        <taxon>Troglotremata</taxon>
        <taxon>Troglotrematidae</taxon>
        <taxon>Paragonimus</taxon>
    </lineage>
</organism>
<keyword evidence="2" id="KW-1185">Reference proteome</keyword>
<proteinExistence type="predicted"/>
<gene>
    <name evidence="1" type="ORF">P879_00113</name>
</gene>
<dbReference type="EMBL" id="JTDF01000426">
    <property type="protein sequence ID" value="KAF8571594.1"/>
    <property type="molecule type" value="Genomic_DNA"/>
</dbReference>
<accession>A0A8T0DWN0</accession>
<name>A0A8T0DWN0_9TREM</name>
<sequence length="131" mass="15396">MSSYIIFISFRQEYEVKEINQSPVSSVSVFRERQKRMLRKQHTIADLSSRMQSAMVPQDFGRCYGILTVLRFLSLPNKMILVTRPEKKSKGISQTGELFLKANYQMKNCYYVYLCRMSIAMHILLNWSLIP</sequence>
<dbReference type="AlphaFoldDB" id="A0A8T0DWN0"/>
<comment type="caution">
    <text evidence="1">The sequence shown here is derived from an EMBL/GenBank/DDBJ whole genome shotgun (WGS) entry which is preliminary data.</text>
</comment>